<protein>
    <submittedName>
        <fullName evidence="1">Nucleotidyl transferase AbiEii toxin, Type IV TA system</fullName>
    </submittedName>
</protein>
<proteinExistence type="predicted"/>
<accession>A0A1I7B6Q6</accession>
<dbReference type="GO" id="GO:0016740">
    <property type="term" value="F:transferase activity"/>
    <property type="evidence" value="ECO:0007669"/>
    <property type="project" value="UniProtKB-KW"/>
</dbReference>
<dbReference type="RefSeq" id="WP_093633843.1">
    <property type="nucleotide sequence ID" value="NZ_FPBH01000004.1"/>
</dbReference>
<organism evidence="1 2">
    <name type="scientific">Paraburkholderia aspalathi</name>
    <dbReference type="NCBI Taxonomy" id="1324617"/>
    <lineage>
        <taxon>Bacteria</taxon>
        <taxon>Pseudomonadati</taxon>
        <taxon>Pseudomonadota</taxon>
        <taxon>Betaproteobacteria</taxon>
        <taxon>Burkholderiales</taxon>
        <taxon>Burkholderiaceae</taxon>
        <taxon>Paraburkholderia</taxon>
    </lineage>
</organism>
<name>A0A1I7B6Q6_9BURK</name>
<dbReference type="Gene3D" id="3.10.450.620">
    <property type="entry name" value="JHP933, nucleotidyltransferase-like core domain"/>
    <property type="match status" value="1"/>
</dbReference>
<keyword evidence="1" id="KW-0808">Transferase</keyword>
<dbReference type="EMBL" id="FPBH01000004">
    <property type="protein sequence ID" value="SFT82903.1"/>
    <property type="molecule type" value="Genomic_DNA"/>
</dbReference>
<dbReference type="Proteomes" id="UP000198844">
    <property type="component" value="Unassembled WGS sequence"/>
</dbReference>
<dbReference type="InterPro" id="IPR014942">
    <property type="entry name" value="AbiEii"/>
</dbReference>
<dbReference type="Pfam" id="PF08843">
    <property type="entry name" value="AbiEii"/>
    <property type="match status" value="1"/>
</dbReference>
<gene>
    <name evidence="1" type="ORF">SAMN05192563_1004230</name>
</gene>
<reference evidence="1 2" key="1">
    <citation type="submission" date="2016-10" db="EMBL/GenBank/DDBJ databases">
        <authorList>
            <person name="de Groot N.N."/>
        </authorList>
    </citation>
    <scope>NUCLEOTIDE SEQUENCE [LARGE SCALE GENOMIC DNA]</scope>
    <source>
        <strain evidence="1 2">LMG 27731</strain>
    </source>
</reference>
<dbReference type="AlphaFoldDB" id="A0A1I7B6Q6"/>
<evidence type="ECO:0000313" key="1">
    <source>
        <dbReference type="EMBL" id="SFT82903.1"/>
    </source>
</evidence>
<dbReference type="OrthoDB" id="9780929at2"/>
<evidence type="ECO:0000313" key="2">
    <source>
        <dbReference type="Proteomes" id="UP000198844"/>
    </source>
</evidence>
<sequence>MKTIAQDQKNLIDSLVAEGITALPDVILEKDVHVTDVLHAISRIEHKGIELVFCGGTSLSKAHDLIERMSEDIDLKVVVRDGHGLSGTGLKNHLSALKGAVIAELKSMGFEFIEAESKARNSNRYFASGWLYQSMYQGHSSLRPHLSLEFTVRAPRFATTKMPISYLIDQLAQREGETVDMSCIAVEETLAEKVLSFLRRHAEHRAGVRTDWDEALVRHVYDTYCIVRSGPSIVGRAAEHFPELVAFDVEEFPNHAEFAADPKKCMAQALTVAETEAQTRSEYDVRLQPLIYGSIRPNFDEAFAVFKATAEKLLATL</sequence>